<dbReference type="EMBL" id="LS991949">
    <property type="protein sequence ID" value="SYV90533.1"/>
    <property type="molecule type" value="Genomic_DNA"/>
</dbReference>
<accession>A0A3B0PLF8</accession>
<evidence type="ECO:0000313" key="2">
    <source>
        <dbReference type="Proteomes" id="UP000259864"/>
    </source>
</evidence>
<dbReference type="Proteomes" id="UP000259864">
    <property type="component" value="Chromosome 1"/>
</dbReference>
<feature type="non-terminal residue" evidence="1">
    <location>
        <position position="79"/>
    </location>
</feature>
<proteinExistence type="predicted"/>
<keyword evidence="1" id="KW-0067">ATP-binding</keyword>
<organism evidence="1 2">
    <name type="scientific">Metamycoplasma alkalescens</name>
    <dbReference type="NCBI Taxonomy" id="45363"/>
    <lineage>
        <taxon>Bacteria</taxon>
        <taxon>Bacillati</taxon>
        <taxon>Mycoplasmatota</taxon>
        <taxon>Mycoplasmoidales</taxon>
        <taxon>Metamycoplasmataceae</taxon>
        <taxon>Metamycoplasma</taxon>
    </lineage>
</organism>
<dbReference type="InterPro" id="IPR027417">
    <property type="entry name" value="P-loop_NTPase"/>
</dbReference>
<gene>
    <name evidence="1" type="primary">pcrA_2</name>
    <name evidence="1" type="ORF">NCTC10135_01057</name>
</gene>
<dbReference type="AlphaFoldDB" id="A0A3B0PLF8"/>
<dbReference type="GO" id="GO:0003678">
    <property type="term" value="F:DNA helicase activity"/>
    <property type="evidence" value="ECO:0007669"/>
    <property type="project" value="UniProtKB-EC"/>
</dbReference>
<dbReference type="KEGG" id="mala:NCTC10135_01057"/>
<keyword evidence="1" id="KW-0547">Nucleotide-binding</keyword>
<reference evidence="2" key="1">
    <citation type="submission" date="2018-06" db="EMBL/GenBank/DDBJ databases">
        <authorList>
            <consortium name="Pathogen Informatics"/>
        </authorList>
    </citation>
    <scope>NUCLEOTIDE SEQUENCE [LARGE SCALE GENOMIC DNA]</scope>
    <source>
        <strain evidence="2">NCTC10135</strain>
    </source>
</reference>
<name>A0A3B0PLF8_9BACT</name>
<dbReference type="SUPFAM" id="SSF52540">
    <property type="entry name" value="P-loop containing nucleoside triphosphate hydrolases"/>
    <property type="match status" value="1"/>
</dbReference>
<evidence type="ECO:0000313" key="1">
    <source>
        <dbReference type="EMBL" id="SYV90533.1"/>
    </source>
</evidence>
<dbReference type="EC" id="3.6.4.12" evidence="1"/>
<keyword evidence="1" id="KW-0347">Helicase</keyword>
<keyword evidence="1" id="KW-0378">Hydrolase</keyword>
<dbReference type="GO" id="GO:0016787">
    <property type="term" value="F:hydrolase activity"/>
    <property type="evidence" value="ECO:0007669"/>
    <property type="project" value="UniProtKB-KW"/>
</dbReference>
<protein>
    <submittedName>
        <fullName evidence="1">ATP-dependent DNA helicase pcrA</fullName>
        <ecNumber evidence="1">3.6.4.12</ecNumber>
    </submittedName>
</protein>
<dbReference type="Gene3D" id="1.10.486.10">
    <property type="entry name" value="PCRA, domain 4"/>
    <property type="match status" value="1"/>
</dbReference>
<sequence>MAYLRVIHDGNELMFLRIINKPSRKIGEVTIEKLLNFAKSKNLDLYTAIENNFDAIQGKLGISSLTMQKIADLINAIRW</sequence>